<dbReference type="EMBL" id="CP017831">
    <property type="protein sequence ID" value="AOZ96361.1"/>
    <property type="molecule type" value="Genomic_DNA"/>
</dbReference>
<evidence type="ECO:0000256" key="5">
    <source>
        <dbReference type="ARBA" id="ARBA00023136"/>
    </source>
</evidence>
<evidence type="ECO:0000256" key="1">
    <source>
        <dbReference type="ARBA" id="ARBA00004141"/>
    </source>
</evidence>
<comment type="subcellular location">
    <subcellularLocation>
        <location evidence="1">Membrane</location>
        <topology evidence="1">Multi-pass membrane protein</topology>
    </subcellularLocation>
</comment>
<dbReference type="PANTHER" id="PTHR30474">
    <property type="entry name" value="CELL CYCLE PROTEIN"/>
    <property type="match status" value="1"/>
</dbReference>
<proteinExistence type="predicted"/>
<feature type="transmembrane region" description="Helical" evidence="6">
    <location>
        <begin position="12"/>
        <end position="30"/>
    </location>
</feature>
<feature type="transmembrane region" description="Helical" evidence="6">
    <location>
        <begin position="177"/>
        <end position="196"/>
    </location>
</feature>
<dbReference type="AlphaFoldDB" id="A0A1D9P1H9"/>
<keyword evidence="2 6" id="KW-0812">Transmembrane</keyword>
<keyword evidence="3" id="KW-0133">Cell shape</keyword>
<gene>
    <name evidence="7" type="ORF">bhn_I1327</name>
</gene>
<feature type="transmembrane region" description="Helical" evidence="6">
    <location>
        <begin position="69"/>
        <end position="88"/>
    </location>
</feature>
<evidence type="ECO:0000313" key="7">
    <source>
        <dbReference type="EMBL" id="AOZ96361.1"/>
    </source>
</evidence>
<dbReference type="OrthoDB" id="9812661at2"/>
<dbReference type="GO" id="GO:0015648">
    <property type="term" value="F:lipid-linked peptidoglycan transporter activity"/>
    <property type="evidence" value="ECO:0007669"/>
    <property type="project" value="TreeGrafter"/>
</dbReference>
<dbReference type="KEGG" id="bhu:bhn_I1327"/>
<keyword evidence="5 6" id="KW-0472">Membrane</keyword>
<dbReference type="Pfam" id="PF01098">
    <property type="entry name" value="FTSW_RODA_SPOVE"/>
    <property type="match status" value="1"/>
</dbReference>
<keyword evidence="8" id="KW-1185">Reference proteome</keyword>
<dbReference type="GO" id="GO:0008360">
    <property type="term" value="P:regulation of cell shape"/>
    <property type="evidence" value="ECO:0007669"/>
    <property type="project" value="UniProtKB-KW"/>
</dbReference>
<feature type="transmembrane region" description="Helical" evidence="6">
    <location>
        <begin position="341"/>
        <end position="364"/>
    </location>
</feature>
<feature type="transmembrane region" description="Helical" evidence="6">
    <location>
        <begin position="94"/>
        <end position="117"/>
    </location>
</feature>
<evidence type="ECO:0000256" key="3">
    <source>
        <dbReference type="ARBA" id="ARBA00022960"/>
    </source>
</evidence>
<feature type="transmembrane region" description="Helical" evidence="6">
    <location>
        <begin position="153"/>
        <end position="170"/>
    </location>
</feature>
<keyword evidence="4 6" id="KW-1133">Transmembrane helix</keyword>
<evidence type="ECO:0000256" key="2">
    <source>
        <dbReference type="ARBA" id="ARBA00022692"/>
    </source>
</evidence>
<dbReference type="Proteomes" id="UP000179284">
    <property type="component" value="Chromosome I"/>
</dbReference>
<dbReference type="InterPro" id="IPR001182">
    <property type="entry name" value="FtsW/RodA"/>
</dbReference>
<feature type="transmembrane region" description="Helical" evidence="6">
    <location>
        <begin position="308"/>
        <end position="329"/>
    </location>
</feature>
<evidence type="ECO:0000313" key="8">
    <source>
        <dbReference type="Proteomes" id="UP000179284"/>
    </source>
</evidence>
<name>A0A1D9P1H9_9FIRM</name>
<reference evidence="8" key="1">
    <citation type="submission" date="2016-10" db="EMBL/GenBank/DDBJ databases">
        <title>The complete genome sequence of the rumen bacterium Butyrivibrio hungatei MB2003.</title>
        <authorList>
            <person name="Palevich N."/>
            <person name="Kelly W.J."/>
            <person name="Leahy S.C."/>
            <person name="Altermann E."/>
            <person name="Rakonjac J."/>
            <person name="Attwood G.T."/>
        </authorList>
    </citation>
    <scope>NUCLEOTIDE SEQUENCE [LARGE SCALE GENOMIC DNA]</scope>
    <source>
        <strain evidence="8">MB2003</strain>
    </source>
</reference>
<evidence type="ECO:0000256" key="4">
    <source>
        <dbReference type="ARBA" id="ARBA00022989"/>
    </source>
</evidence>
<dbReference type="RefSeq" id="WP_071176056.1">
    <property type="nucleotide sequence ID" value="NZ_CP017831.1"/>
</dbReference>
<organism evidence="7 8">
    <name type="scientific">Butyrivibrio hungatei</name>
    <dbReference type="NCBI Taxonomy" id="185008"/>
    <lineage>
        <taxon>Bacteria</taxon>
        <taxon>Bacillati</taxon>
        <taxon>Bacillota</taxon>
        <taxon>Clostridia</taxon>
        <taxon>Lachnospirales</taxon>
        <taxon>Lachnospiraceae</taxon>
        <taxon>Butyrivibrio</taxon>
    </lineage>
</organism>
<dbReference type="GO" id="GO:0032153">
    <property type="term" value="C:cell division site"/>
    <property type="evidence" value="ECO:0007669"/>
    <property type="project" value="TreeGrafter"/>
</dbReference>
<protein>
    <submittedName>
        <fullName evidence="7">Rod shape-determining protein RodA MrdB</fullName>
    </submittedName>
</protein>
<sequence length="374" mass="40808">MLKKYKLSNYDFALLLMVIGLTIIGIMSISSAKPDFVTKQTAGMIFGVVVMIFLSLLDYGVILKLFIPFYLINIVLLALVLSPLGSTTNGAQRWISLLGITFQPSEAAKILLILFYAQFIMKYKDKIKNFGFVVICVILLALPLGLIYMQPDLSTCIMLMLIFSSIMFVAGIDWRIVVAVLGVSIPAALFIIYNAVQEDTSILKDYQQRRILAWLHPEDYANAEAYQTLNSMMAIGSGQIFGKGYNTNEISSVLNGGFISESQTDFIFTVIGEEFGFVGSVIVLVLVFAIAIECFIISTKAKDKAGELIAAGVGAWIGFQGFINVGVATGVLPNTGLPLPFVSYGLTSLLSVYAGIGFVLNVRLQGNKNLFGRL</sequence>
<feature type="transmembrane region" description="Helical" evidence="6">
    <location>
        <begin position="42"/>
        <end position="62"/>
    </location>
</feature>
<accession>A0A1D9P1H9</accession>
<feature type="transmembrane region" description="Helical" evidence="6">
    <location>
        <begin position="275"/>
        <end position="296"/>
    </location>
</feature>
<dbReference type="GO" id="GO:0005886">
    <property type="term" value="C:plasma membrane"/>
    <property type="evidence" value="ECO:0007669"/>
    <property type="project" value="TreeGrafter"/>
</dbReference>
<dbReference type="PANTHER" id="PTHR30474:SF1">
    <property type="entry name" value="PEPTIDOGLYCAN GLYCOSYLTRANSFERASE MRDB"/>
    <property type="match status" value="1"/>
</dbReference>
<evidence type="ECO:0000256" key="6">
    <source>
        <dbReference type="SAM" id="Phobius"/>
    </source>
</evidence>
<dbReference type="GO" id="GO:0051301">
    <property type="term" value="P:cell division"/>
    <property type="evidence" value="ECO:0007669"/>
    <property type="project" value="InterPro"/>
</dbReference>
<feature type="transmembrane region" description="Helical" evidence="6">
    <location>
        <begin position="129"/>
        <end position="147"/>
    </location>
</feature>